<protein>
    <submittedName>
        <fullName evidence="2">Uncharacterized protein</fullName>
    </submittedName>
</protein>
<evidence type="ECO:0000313" key="3">
    <source>
        <dbReference type="Proteomes" id="UP000801428"/>
    </source>
</evidence>
<evidence type="ECO:0000256" key="1">
    <source>
        <dbReference type="SAM" id="MobiDB-lite"/>
    </source>
</evidence>
<evidence type="ECO:0000313" key="2">
    <source>
        <dbReference type="EMBL" id="KAF3009715.1"/>
    </source>
</evidence>
<reference evidence="2" key="1">
    <citation type="submission" date="2019-04" db="EMBL/GenBank/DDBJ databases">
        <title>Sequencing of skin fungus with MAO and IRED activity.</title>
        <authorList>
            <person name="Marsaioli A.J."/>
            <person name="Bonatto J.M.C."/>
            <person name="Reis Junior O."/>
        </authorList>
    </citation>
    <scope>NUCLEOTIDE SEQUENCE</scope>
    <source>
        <strain evidence="2">30M1</strain>
    </source>
</reference>
<accession>A0A9P4TMI3</accession>
<sequence>MLHNSDQSMNDNQAGGTQDPYDNYDFCWYSCMLENSAKLLEEAQHENTAESERFSREIQAEIIEYKQFVDQFTREVENKASGAPPVPSAQATSDEGASTGPIEVNETESLEAVVGDAFAAQPDWSSSSEKDELWFS</sequence>
<feature type="region of interest" description="Disordered" evidence="1">
    <location>
        <begin position="1"/>
        <end position="20"/>
    </location>
</feature>
<gene>
    <name evidence="2" type="ORF">E8E13_008961</name>
</gene>
<feature type="compositionally biased region" description="Polar residues" evidence="1">
    <location>
        <begin position="1"/>
        <end position="16"/>
    </location>
</feature>
<name>A0A9P4TMI3_CURKU</name>
<proteinExistence type="predicted"/>
<dbReference type="AlphaFoldDB" id="A0A9P4TMI3"/>
<feature type="region of interest" description="Disordered" evidence="1">
    <location>
        <begin position="76"/>
        <end position="109"/>
    </location>
</feature>
<dbReference type="EMBL" id="SWKU01000002">
    <property type="protein sequence ID" value="KAF3009715.1"/>
    <property type="molecule type" value="Genomic_DNA"/>
</dbReference>
<organism evidence="2 3">
    <name type="scientific">Curvularia kusanoi</name>
    <name type="common">Cochliobolus kusanoi</name>
    <dbReference type="NCBI Taxonomy" id="90978"/>
    <lineage>
        <taxon>Eukaryota</taxon>
        <taxon>Fungi</taxon>
        <taxon>Dikarya</taxon>
        <taxon>Ascomycota</taxon>
        <taxon>Pezizomycotina</taxon>
        <taxon>Dothideomycetes</taxon>
        <taxon>Pleosporomycetidae</taxon>
        <taxon>Pleosporales</taxon>
        <taxon>Pleosporineae</taxon>
        <taxon>Pleosporaceae</taxon>
        <taxon>Curvularia</taxon>
    </lineage>
</organism>
<dbReference type="Proteomes" id="UP000801428">
    <property type="component" value="Unassembled WGS sequence"/>
</dbReference>
<comment type="caution">
    <text evidence="2">The sequence shown here is derived from an EMBL/GenBank/DDBJ whole genome shotgun (WGS) entry which is preliminary data.</text>
</comment>
<keyword evidence="3" id="KW-1185">Reference proteome</keyword>